<dbReference type="SUPFAM" id="SSF56112">
    <property type="entry name" value="Protein kinase-like (PK-like)"/>
    <property type="match status" value="1"/>
</dbReference>
<proteinExistence type="predicted"/>
<evidence type="ECO:0000313" key="3">
    <source>
        <dbReference type="Proteomes" id="UP001147760"/>
    </source>
</evidence>
<protein>
    <recommendedName>
        <fullName evidence="1">Aminoglycoside phosphotransferase domain-containing protein</fullName>
    </recommendedName>
</protein>
<dbReference type="Proteomes" id="UP001147760">
    <property type="component" value="Unassembled WGS sequence"/>
</dbReference>
<dbReference type="InterPro" id="IPR051678">
    <property type="entry name" value="AGP_Transferase"/>
</dbReference>
<dbReference type="Gene3D" id="3.90.1200.10">
    <property type="match status" value="1"/>
</dbReference>
<name>A0A9W9WE86_9EURO</name>
<organism evidence="2 3">
    <name type="scientific">Penicillium desertorum</name>
    <dbReference type="NCBI Taxonomy" id="1303715"/>
    <lineage>
        <taxon>Eukaryota</taxon>
        <taxon>Fungi</taxon>
        <taxon>Dikarya</taxon>
        <taxon>Ascomycota</taxon>
        <taxon>Pezizomycotina</taxon>
        <taxon>Eurotiomycetes</taxon>
        <taxon>Eurotiomycetidae</taxon>
        <taxon>Eurotiales</taxon>
        <taxon>Aspergillaceae</taxon>
        <taxon>Penicillium</taxon>
    </lineage>
</organism>
<sequence length="328" mass="37511">MNQDNAPGVAHIIAEDNTYPSCNARDHTEALNEVRSHTKNEAPPSTKPLSKDKAALKAELMHRILNQDQIRAEKAEARANVRDDEGEVLYTFHRRKVVRISENLVVKKADDIPAHEAPTLRFIAENTTIPVPKVHDVRVEDDKVVGIVMDYMPGTQLDGIWDTLSPDKKQSIAEQLRGYISQLRNLKGNYIGAVDRGTVAMGNFGPIYGGPFDSEQEFNRWILSDLSSTLQAPLRYYAEHALTDGHEIIFTHSDFSSRNILVDEKSYQVTAILDWEFAGWYPEWWEYFRAYKSFQRGKDWGDYLCYILPPRYEREFLAISYVSGYCSS</sequence>
<dbReference type="OrthoDB" id="8300194at2759"/>
<dbReference type="InterPro" id="IPR011009">
    <property type="entry name" value="Kinase-like_dom_sf"/>
</dbReference>
<dbReference type="CDD" id="cd05120">
    <property type="entry name" value="APH_ChoK_like"/>
    <property type="match status" value="1"/>
</dbReference>
<keyword evidence="3" id="KW-1185">Reference proteome</keyword>
<reference evidence="2" key="1">
    <citation type="submission" date="2022-12" db="EMBL/GenBank/DDBJ databases">
        <authorList>
            <person name="Petersen C."/>
        </authorList>
    </citation>
    <scope>NUCLEOTIDE SEQUENCE</scope>
    <source>
        <strain evidence="2">IBT 17660</strain>
    </source>
</reference>
<dbReference type="InterPro" id="IPR002575">
    <property type="entry name" value="Aminoglycoside_PTrfase"/>
</dbReference>
<comment type="caution">
    <text evidence="2">The sequence shown here is derived from an EMBL/GenBank/DDBJ whole genome shotgun (WGS) entry which is preliminary data.</text>
</comment>
<evidence type="ECO:0000259" key="1">
    <source>
        <dbReference type="Pfam" id="PF01636"/>
    </source>
</evidence>
<gene>
    <name evidence="2" type="ORF">N7530_011875</name>
</gene>
<dbReference type="PANTHER" id="PTHR21310:SF58">
    <property type="entry name" value="AMINOGLYCOSIDE PHOSPHOTRANSFERASE DOMAIN-CONTAINING PROTEIN"/>
    <property type="match status" value="1"/>
</dbReference>
<evidence type="ECO:0000313" key="2">
    <source>
        <dbReference type="EMBL" id="KAJ5456601.1"/>
    </source>
</evidence>
<reference evidence="2" key="2">
    <citation type="journal article" date="2023" name="IMA Fungus">
        <title>Comparative genomic study of the Penicillium genus elucidates a diverse pangenome and 15 lateral gene transfer events.</title>
        <authorList>
            <person name="Petersen C."/>
            <person name="Sorensen T."/>
            <person name="Nielsen M.R."/>
            <person name="Sondergaard T.E."/>
            <person name="Sorensen J.L."/>
            <person name="Fitzpatrick D.A."/>
            <person name="Frisvad J.C."/>
            <person name="Nielsen K.L."/>
        </authorList>
    </citation>
    <scope>NUCLEOTIDE SEQUENCE</scope>
    <source>
        <strain evidence="2">IBT 17660</strain>
    </source>
</reference>
<feature type="domain" description="Aminoglycoside phosphotransferase" evidence="1">
    <location>
        <begin position="94"/>
        <end position="296"/>
    </location>
</feature>
<dbReference type="Pfam" id="PF01636">
    <property type="entry name" value="APH"/>
    <property type="match status" value="1"/>
</dbReference>
<dbReference type="EMBL" id="JAPWDO010000009">
    <property type="protein sequence ID" value="KAJ5456601.1"/>
    <property type="molecule type" value="Genomic_DNA"/>
</dbReference>
<dbReference type="PANTHER" id="PTHR21310">
    <property type="entry name" value="AMINOGLYCOSIDE PHOSPHOTRANSFERASE-RELATED-RELATED"/>
    <property type="match status" value="1"/>
</dbReference>
<accession>A0A9W9WE86</accession>
<dbReference type="AlphaFoldDB" id="A0A9W9WE86"/>